<sequence>MPGSEARPEDRAAFLARVEAGRGTRSVSSRPAPEACRPEDDVGEAAGPVTGVWVAGHRLPRRYVAWTTPSMGLDLFCPRRRGRAGRDRRRPGW</sequence>
<evidence type="ECO:0000256" key="1">
    <source>
        <dbReference type="SAM" id="MobiDB-lite"/>
    </source>
</evidence>
<protein>
    <submittedName>
        <fullName evidence="2">Uncharacterized protein</fullName>
    </submittedName>
</protein>
<gene>
    <name evidence="2" type="ORF">SAMN05444320_106191</name>
</gene>
<feature type="region of interest" description="Disordered" evidence="1">
    <location>
        <begin position="20"/>
        <end position="45"/>
    </location>
</feature>
<dbReference type="EMBL" id="FQVN01000006">
    <property type="protein sequence ID" value="SHG05200.1"/>
    <property type="molecule type" value="Genomic_DNA"/>
</dbReference>
<evidence type="ECO:0000313" key="3">
    <source>
        <dbReference type="Proteomes" id="UP000184501"/>
    </source>
</evidence>
<name>A0A1M5GN31_STRHI</name>
<reference evidence="2 3" key="1">
    <citation type="submission" date="2016-11" db="EMBL/GenBank/DDBJ databases">
        <authorList>
            <person name="Jaros S."/>
            <person name="Januszkiewicz K."/>
            <person name="Wedrychowicz H."/>
        </authorList>
    </citation>
    <scope>NUCLEOTIDE SEQUENCE [LARGE SCALE GENOMIC DNA]</scope>
    <source>
        <strain evidence="2 3">DSM 44523</strain>
    </source>
</reference>
<organism evidence="2 3">
    <name type="scientific">Streptoalloteichus hindustanus</name>
    <dbReference type="NCBI Taxonomy" id="2017"/>
    <lineage>
        <taxon>Bacteria</taxon>
        <taxon>Bacillati</taxon>
        <taxon>Actinomycetota</taxon>
        <taxon>Actinomycetes</taxon>
        <taxon>Pseudonocardiales</taxon>
        <taxon>Pseudonocardiaceae</taxon>
        <taxon>Streptoalloteichus</taxon>
    </lineage>
</organism>
<dbReference type="AlphaFoldDB" id="A0A1M5GN31"/>
<accession>A0A1M5GN31</accession>
<keyword evidence="3" id="KW-1185">Reference proteome</keyword>
<dbReference type="Proteomes" id="UP000184501">
    <property type="component" value="Unassembled WGS sequence"/>
</dbReference>
<dbReference type="STRING" id="2017.SAMN05444320_106191"/>
<evidence type="ECO:0000313" key="2">
    <source>
        <dbReference type="EMBL" id="SHG05200.1"/>
    </source>
</evidence>
<proteinExistence type="predicted"/>